<gene>
    <name evidence="2" type="primary">101887733</name>
</gene>
<dbReference type="OrthoDB" id="7883180at2759"/>
<reference evidence="2" key="1">
    <citation type="submission" date="2020-05" db="UniProtKB">
        <authorList>
            <consortium name="EnsemblMetazoa"/>
        </authorList>
    </citation>
    <scope>IDENTIFICATION</scope>
    <source>
        <strain evidence="2">Aabys</strain>
    </source>
</reference>
<feature type="region of interest" description="Disordered" evidence="1">
    <location>
        <begin position="80"/>
        <end position="99"/>
    </location>
</feature>
<protein>
    <submittedName>
        <fullName evidence="2">Uncharacterized protein</fullName>
    </submittedName>
</protein>
<organism evidence="2">
    <name type="scientific">Musca domestica</name>
    <name type="common">House fly</name>
    <dbReference type="NCBI Taxonomy" id="7370"/>
    <lineage>
        <taxon>Eukaryota</taxon>
        <taxon>Metazoa</taxon>
        <taxon>Ecdysozoa</taxon>
        <taxon>Arthropoda</taxon>
        <taxon>Hexapoda</taxon>
        <taxon>Insecta</taxon>
        <taxon>Pterygota</taxon>
        <taxon>Neoptera</taxon>
        <taxon>Endopterygota</taxon>
        <taxon>Diptera</taxon>
        <taxon>Brachycera</taxon>
        <taxon>Muscomorpha</taxon>
        <taxon>Muscoidea</taxon>
        <taxon>Muscidae</taxon>
        <taxon>Musca</taxon>
    </lineage>
</organism>
<proteinExistence type="predicted"/>
<dbReference type="AlphaFoldDB" id="A0A1I8MJS5"/>
<accession>A0A1I8MJS5</accession>
<sequence length="173" mass="19367">MAPAQRLEQAESATRYSHKKFQGNRYAHKKFGTRTPSPPVTVNSYPEGCQETELKFQSNKDESIASTTIKKSCSADIFRPYALGDNTPRKRKHQDVVDNDEEIQNGKRFAITSPIPQPTSVPMGVTSPSLAPPPPPRFIFGAQPMQFNPQTFALMFQKQHAALCMGQMLKRLT</sequence>
<dbReference type="RefSeq" id="XP_005181617.2">
    <property type="nucleotide sequence ID" value="XM_005181560.2"/>
</dbReference>
<dbReference type="EnsemblMetazoa" id="MDOA005638-RA">
    <property type="protein sequence ID" value="MDOA005638-PA"/>
    <property type="gene ID" value="MDOA005638"/>
</dbReference>
<name>A0A1I8MJS5_MUSDO</name>
<dbReference type="VEuPathDB" id="VectorBase:MDOMA2_008744"/>
<evidence type="ECO:0000313" key="2">
    <source>
        <dbReference type="EnsemblMetazoa" id="MDOA005638-PA"/>
    </source>
</evidence>
<feature type="compositionally biased region" description="Basic residues" evidence="1">
    <location>
        <begin position="16"/>
        <end position="32"/>
    </location>
</feature>
<dbReference type="KEGG" id="mde:101887733"/>
<dbReference type="VEuPathDB" id="VectorBase:MDOA005638"/>
<evidence type="ECO:0000256" key="1">
    <source>
        <dbReference type="SAM" id="MobiDB-lite"/>
    </source>
</evidence>
<feature type="region of interest" description="Disordered" evidence="1">
    <location>
        <begin position="1"/>
        <end position="46"/>
    </location>
</feature>